<protein>
    <submittedName>
        <fullName evidence="1">Uncharacterized protein</fullName>
    </submittedName>
</protein>
<reference evidence="1 2" key="1">
    <citation type="submission" date="2020-11" db="EMBL/GenBank/DDBJ databases">
        <authorList>
            <person name="Lassalle F."/>
        </authorList>
    </citation>
    <scope>NUCLEOTIDE SEQUENCE [LARGE SCALE GENOMIC DNA]</scope>
    <source>
        <strain evidence="1 2">AB21</strain>
    </source>
</reference>
<comment type="caution">
    <text evidence="1">The sequence shown here is derived from an EMBL/GenBank/DDBJ whole genome shotgun (WGS) entry which is preliminary data.</text>
</comment>
<dbReference type="EMBL" id="CABFWE030000011">
    <property type="protein sequence ID" value="CAD7047586.1"/>
    <property type="molecule type" value="Genomic_DNA"/>
</dbReference>
<name>A0ABN7JTN5_9HYPH</name>
<dbReference type="RefSeq" id="WP_142588910.1">
    <property type="nucleotide sequence ID" value="NZ_CABFWE030000011.1"/>
</dbReference>
<keyword evidence="2" id="KW-1185">Reference proteome</keyword>
<evidence type="ECO:0000313" key="1">
    <source>
        <dbReference type="EMBL" id="CAD7047586.1"/>
    </source>
</evidence>
<evidence type="ECO:0000313" key="2">
    <source>
        <dbReference type="Proteomes" id="UP000601041"/>
    </source>
</evidence>
<accession>A0ABN7JTN5</accession>
<organism evidence="1 2">
    <name type="scientific">Pseudorhizobium halotolerans</name>
    <dbReference type="NCBI Taxonomy" id="1233081"/>
    <lineage>
        <taxon>Bacteria</taxon>
        <taxon>Pseudomonadati</taxon>
        <taxon>Pseudomonadota</taxon>
        <taxon>Alphaproteobacteria</taxon>
        <taxon>Hyphomicrobiales</taxon>
        <taxon>Rhizobiaceae</taxon>
        <taxon>Rhizobium/Agrobacterium group</taxon>
        <taxon>Pseudorhizobium</taxon>
    </lineage>
</organism>
<dbReference type="Proteomes" id="UP000601041">
    <property type="component" value="Unassembled WGS sequence"/>
</dbReference>
<gene>
    <name evidence="1" type="ORF">RHAB21_03801</name>
</gene>
<proteinExistence type="predicted"/>
<sequence>MRDQVSDEKGVPFDWQAAMRSMKTSDPNDPDADGYQEFYMWREILIENVRRGITTPDEAEKIVEARKASPLRRIPEGIDRFSPEMRLWTPEMLLAWIAARDPADVHRHFPSSYEGVHVWTESLYRYSVETQKSVLRAARSVPPSTFESGSTPQELREVSGIVRPGYQLHELREVFYPDGYHGFDGEQKDFPDLQAVFPELRTHLERGTIEATGLPQAKGEPYEIDKRLWGYAAFNVTRALGGVLSLNGVDQYHRVKFKASGVLMAYPPKPGIHLSRITVQRWTQMIQTDGDYKEKILRKLQEKYPDGLPFTKTVKERDELIRQALDESHLERWRPTHDAARDLDNFRKAMDRIVKPYLEEDAVEIFRFS</sequence>